<proteinExistence type="predicted"/>
<keyword evidence="2" id="KW-1185">Reference proteome</keyword>
<dbReference type="SUPFAM" id="SSF47598">
    <property type="entry name" value="Ribbon-helix-helix"/>
    <property type="match status" value="1"/>
</dbReference>
<organism evidence="1 2">
    <name type="scientific">Streptomyces zhihengii</name>
    <dbReference type="NCBI Taxonomy" id="1818004"/>
    <lineage>
        <taxon>Bacteria</taxon>
        <taxon>Bacillati</taxon>
        <taxon>Actinomycetota</taxon>
        <taxon>Actinomycetes</taxon>
        <taxon>Kitasatosporales</taxon>
        <taxon>Streptomycetaceae</taxon>
        <taxon>Streptomyces</taxon>
    </lineage>
</organism>
<dbReference type="RefSeq" id="WP_205378601.1">
    <property type="nucleotide sequence ID" value="NZ_JAFEJA010000002.1"/>
</dbReference>
<comment type="caution">
    <text evidence="1">The sequence shown here is derived from an EMBL/GenBank/DDBJ whole genome shotgun (WGS) entry which is preliminary data.</text>
</comment>
<evidence type="ECO:0000313" key="2">
    <source>
        <dbReference type="Proteomes" id="UP000664109"/>
    </source>
</evidence>
<dbReference type="EMBL" id="JAFEJA010000002">
    <property type="protein sequence ID" value="MBM9624338.1"/>
    <property type="molecule type" value="Genomic_DNA"/>
</dbReference>
<sequence>MRGTGKQTNIRLDEVVKAAAEERAKSRGLSLQGYVADLIEADVNQSRAAFLAGAASFLSAYAERAFRGQPAVVGAMGENAYGGWPCCGLVVVRTSHGNGEGGWSSG</sequence>
<accession>A0ABS2V3R2</accession>
<evidence type="ECO:0000313" key="1">
    <source>
        <dbReference type="EMBL" id="MBM9624338.1"/>
    </source>
</evidence>
<protein>
    <submittedName>
        <fullName evidence="1">Uncharacterized protein</fullName>
    </submittedName>
</protein>
<gene>
    <name evidence="1" type="ORF">JE024_37885</name>
</gene>
<name>A0ABS2V3R2_9ACTN</name>
<reference evidence="1 2" key="1">
    <citation type="journal article" date="2016" name="Arch. Microbiol.">
        <title>Streptomyces zhihengii sp. nov., isolated from rhizospheric soil of Psammosilene tunicoides.</title>
        <authorList>
            <person name="Huang M.J."/>
            <person name="Fei J.J."/>
            <person name="Salam N."/>
            <person name="Kim C.J."/>
            <person name="Hozzein W.N."/>
            <person name="Xiao M."/>
            <person name="Huang H.Q."/>
            <person name="Li W.J."/>
        </authorList>
    </citation>
    <scope>NUCLEOTIDE SEQUENCE [LARGE SCALE GENOMIC DNA]</scope>
    <source>
        <strain evidence="1 2">YIM T102</strain>
    </source>
</reference>
<dbReference type="InterPro" id="IPR010985">
    <property type="entry name" value="Ribbon_hlx_hlx"/>
</dbReference>
<dbReference type="Proteomes" id="UP000664109">
    <property type="component" value="Unassembled WGS sequence"/>
</dbReference>